<feature type="coiled-coil region" evidence="1">
    <location>
        <begin position="108"/>
        <end position="142"/>
    </location>
</feature>
<keyword evidence="3" id="KW-1185">Reference proteome</keyword>
<evidence type="ECO:0000256" key="1">
    <source>
        <dbReference type="SAM" id="Coils"/>
    </source>
</evidence>
<evidence type="ECO:0000313" key="2">
    <source>
        <dbReference type="EMBL" id="CAC5388382.1"/>
    </source>
</evidence>
<evidence type="ECO:0000313" key="3">
    <source>
        <dbReference type="Proteomes" id="UP000507470"/>
    </source>
</evidence>
<evidence type="ECO:0008006" key="4">
    <source>
        <dbReference type="Google" id="ProtNLM"/>
    </source>
</evidence>
<dbReference type="Proteomes" id="UP000507470">
    <property type="component" value="Unassembled WGS sequence"/>
</dbReference>
<name>A0A6J8BXI0_MYTCO</name>
<reference evidence="2 3" key="1">
    <citation type="submission" date="2020-06" db="EMBL/GenBank/DDBJ databases">
        <authorList>
            <person name="Li R."/>
            <person name="Bekaert M."/>
        </authorList>
    </citation>
    <scope>NUCLEOTIDE SEQUENCE [LARGE SCALE GENOMIC DNA]</scope>
    <source>
        <strain evidence="3">wild</strain>
    </source>
</reference>
<dbReference type="OrthoDB" id="10670532at2759"/>
<dbReference type="SUPFAM" id="SSF57845">
    <property type="entry name" value="B-box zinc-binding domain"/>
    <property type="match status" value="1"/>
</dbReference>
<dbReference type="AlphaFoldDB" id="A0A6J8BXI0"/>
<dbReference type="EMBL" id="CACVKT020004159">
    <property type="protein sequence ID" value="CAC5388382.1"/>
    <property type="molecule type" value="Genomic_DNA"/>
</dbReference>
<proteinExistence type="predicted"/>
<protein>
    <recommendedName>
        <fullName evidence="4">B box-type domain-containing protein</fullName>
    </recommendedName>
</protein>
<accession>A0A6J8BXI0</accession>
<gene>
    <name evidence="2" type="ORF">MCOR_23649</name>
</gene>
<sequence>MDCLEQLKDCLKYEELASRYHNTVPIIVYQESDVQEINQTCDIHNEKFTIYCKKYKCFCCSSCIVETHIECQKIAKLADILQNTKSSNAFYEIEHLLAELIDNIRRIRESRQINLRRLSEKKNQIEQEIKQTRNTINNHLDILQDDIIKKLQAAEEEESKQIGILLTLLTEKENEITEYHRKLEKKSPIFPRT</sequence>
<keyword evidence="1" id="KW-0175">Coiled coil</keyword>
<organism evidence="2 3">
    <name type="scientific">Mytilus coruscus</name>
    <name type="common">Sea mussel</name>
    <dbReference type="NCBI Taxonomy" id="42192"/>
    <lineage>
        <taxon>Eukaryota</taxon>
        <taxon>Metazoa</taxon>
        <taxon>Spiralia</taxon>
        <taxon>Lophotrochozoa</taxon>
        <taxon>Mollusca</taxon>
        <taxon>Bivalvia</taxon>
        <taxon>Autobranchia</taxon>
        <taxon>Pteriomorphia</taxon>
        <taxon>Mytilida</taxon>
        <taxon>Mytiloidea</taxon>
        <taxon>Mytilidae</taxon>
        <taxon>Mytilinae</taxon>
        <taxon>Mytilus</taxon>
    </lineage>
</organism>